<dbReference type="OrthoDB" id="6022054at2759"/>
<dbReference type="Proteomes" id="UP000184330">
    <property type="component" value="Unassembled WGS sequence"/>
</dbReference>
<evidence type="ECO:0000313" key="3">
    <source>
        <dbReference type="EMBL" id="CZR64644.1"/>
    </source>
</evidence>
<keyword evidence="4" id="KW-1185">Reference proteome</keyword>
<dbReference type="Pfam" id="PF04388">
    <property type="entry name" value="Hamartin"/>
    <property type="match status" value="1"/>
</dbReference>
<feature type="region of interest" description="Disordered" evidence="2">
    <location>
        <begin position="933"/>
        <end position="1043"/>
    </location>
</feature>
<dbReference type="InterPro" id="IPR016024">
    <property type="entry name" value="ARM-type_fold"/>
</dbReference>
<dbReference type="SUPFAM" id="SSF48371">
    <property type="entry name" value="ARM repeat"/>
    <property type="match status" value="1"/>
</dbReference>
<gene>
    <name evidence="3" type="ORF">PAC_14542</name>
</gene>
<feature type="compositionally biased region" description="Polar residues" evidence="2">
    <location>
        <begin position="1022"/>
        <end position="1039"/>
    </location>
</feature>
<evidence type="ECO:0000256" key="2">
    <source>
        <dbReference type="SAM" id="MobiDB-lite"/>
    </source>
</evidence>
<feature type="compositionally biased region" description="Polar residues" evidence="2">
    <location>
        <begin position="531"/>
        <end position="546"/>
    </location>
</feature>
<dbReference type="GO" id="GO:0033596">
    <property type="term" value="C:TSC1-TSC2 complex"/>
    <property type="evidence" value="ECO:0007669"/>
    <property type="project" value="TreeGrafter"/>
</dbReference>
<feature type="compositionally biased region" description="Polar residues" evidence="2">
    <location>
        <begin position="976"/>
        <end position="986"/>
    </location>
</feature>
<name>A0A1L7XHZ3_9HELO</name>
<feature type="region of interest" description="Disordered" evidence="2">
    <location>
        <begin position="436"/>
        <end position="546"/>
    </location>
</feature>
<dbReference type="AlphaFoldDB" id="A0A1L7XHZ3"/>
<dbReference type="GO" id="GO:0051726">
    <property type="term" value="P:regulation of cell cycle"/>
    <property type="evidence" value="ECO:0007669"/>
    <property type="project" value="TreeGrafter"/>
</dbReference>
<feature type="compositionally biased region" description="Polar residues" evidence="2">
    <location>
        <begin position="467"/>
        <end position="483"/>
    </location>
</feature>
<dbReference type="PANTHER" id="PTHR15154:SF2">
    <property type="entry name" value="HAMARTIN"/>
    <property type="match status" value="1"/>
</dbReference>
<dbReference type="EMBL" id="FJOG01000027">
    <property type="protein sequence ID" value="CZR64644.1"/>
    <property type="molecule type" value="Genomic_DNA"/>
</dbReference>
<feature type="coiled-coil region" evidence="1">
    <location>
        <begin position="644"/>
        <end position="804"/>
    </location>
</feature>
<evidence type="ECO:0000313" key="4">
    <source>
        <dbReference type="Proteomes" id="UP000184330"/>
    </source>
</evidence>
<dbReference type="GO" id="GO:0032007">
    <property type="term" value="P:negative regulation of TOR signaling"/>
    <property type="evidence" value="ECO:0007669"/>
    <property type="project" value="TreeGrafter"/>
</dbReference>
<organism evidence="3 4">
    <name type="scientific">Phialocephala subalpina</name>
    <dbReference type="NCBI Taxonomy" id="576137"/>
    <lineage>
        <taxon>Eukaryota</taxon>
        <taxon>Fungi</taxon>
        <taxon>Dikarya</taxon>
        <taxon>Ascomycota</taxon>
        <taxon>Pezizomycotina</taxon>
        <taxon>Leotiomycetes</taxon>
        <taxon>Helotiales</taxon>
        <taxon>Mollisiaceae</taxon>
        <taxon>Phialocephala</taxon>
        <taxon>Phialocephala fortinii species complex</taxon>
    </lineage>
</organism>
<proteinExistence type="predicted"/>
<feature type="compositionally biased region" description="Basic and acidic residues" evidence="2">
    <location>
        <begin position="1083"/>
        <end position="1103"/>
    </location>
</feature>
<feature type="compositionally biased region" description="Basic and acidic residues" evidence="2">
    <location>
        <begin position="945"/>
        <end position="957"/>
    </location>
</feature>
<dbReference type="PANTHER" id="PTHR15154">
    <property type="entry name" value="HAMARTIN"/>
    <property type="match status" value="1"/>
</dbReference>
<sequence length="1113" mass="126652">MSSGSLKDLSKAITSSSANLTVPLPDDLLQVITAYLEKHHTPDENDSQRLQEELFNVYQSSFLEHPDRLAPFLRILSTLRPVLLGSGRSLQWWDKLSTPVMIHMGVEKGLAIEARDILLEILIYDEEEEESRLEDAQFTSDAVADSLLETWLEKTEVAAGECDEHAIFLVKQLQDILIKFGKKRPKDFLKSIDKVVVKKSSRIAGLHLLCEFFRHQPPHLHQLLQTPLFENLLQCLQTDTSTRVISLAITALIMFLPHIPISASKHLPALFNIYSRLLFWDRERKSADILHWTEPRTDIETEDESDVPAKPPAEGGQSWDKLSFLLESEDDTVPELLHYFTFLYGLYPINFMSYIRKPQRYLRHANFPGADDLDIEPAVIQQRSEPFRQVHLLHPNFFTMTIESEITGNNRWTKSEAADVVAECMALLVPSDEALQNMSRSRGPSQKPELNSDIPDQPLLDSEAATPYQSRHTSWRNTQSTAVASPEVYRSSGLHRKLSQTSQSMPSIADSPSLHPSDRLDSPTLPPQILGSPSNNRLSDMLSSQRSTRGSLYQALTNDSVGSLSLSNNHQESHVDAYLESLSRDNAPRSPSLRPTTTDTIPARQVAYLQREIQLLKNDLNFERYLKQQHLSHIQRLRNKQIREARAEAETQNLVNSNRNLKARIEEANRLNVQMRKENEKSKTHSRKWESELTVKIRTLREESKKWNTQREELNRDLRNATKDVTRLKNIVVETESRELRANQKVASVENSLDELERLRVEVEDLQRKVVKLEAGELAAQRAMENEQEALNQIEILKMELQSRDTEVEKAHEAFEKELQYMLLTNNGCFNEDHQNRDAEKGDGILQDVIDNALRASRIRNTEHEKVHAHLLKRFNSLSSKYTDLVEDYKSLQYELERYQMLVHDRVLQPDEKLEWGLHAGNHALLKAGVSKAGLQPATPPPQGFRERSIADSEPDPKWSPNSGSSSSVAPLRPSKLNTSFQSISPERTPIETPHSAGHVQHFREPEPFTPGIPTSPGGNIEQRSFITRSGSGDSNTKTQTKKTRIIPEARIHGRGGVQNVGRKDTDQYEDNINNILRGSKGKAKEVKDTRPETPEPKKEKKTLGIKGIRGFM</sequence>
<accession>A0A1L7XHZ3</accession>
<reference evidence="3 4" key="1">
    <citation type="submission" date="2016-03" db="EMBL/GenBank/DDBJ databases">
        <authorList>
            <person name="Ploux O."/>
        </authorList>
    </citation>
    <scope>NUCLEOTIDE SEQUENCE [LARGE SCALE GENOMIC DNA]</scope>
    <source>
        <strain evidence="3 4">UAMH 11012</strain>
    </source>
</reference>
<keyword evidence="1" id="KW-0175">Coiled coil</keyword>
<protein>
    <submittedName>
        <fullName evidence="3">Related to coenzyme A transporter</fullName>
    </submittedName>
</protein>
<evidence type="ECO:0000256" key="1">
    <source>
        <dbReference type="SAM" id="Coils"/>
    </source>
</evidence>
<feature type="region of interest" description="Disordered" evidence="2">
    <location>
        <begin position="1077"/>
        <end position="1113"/>
    </location>
</feature>
<dbReference type="STRING" id="576137.A0A1L7XHZ3"/>
<dbReference type="InterPro" id="IPR007483">
    <property type="entry name" value="Hamartin"/>
</dbReference>